<comment type="caution">
    <text evidence="3">The sequence shown here is derived from an EMBL/GenBank/DDBJ whole genome shotgun (WGS) entry which is preliminary data.</text>
</comment>
<reference evidence="3" key="1">
    <citation type="journal article" date="2014" name="Int. J. Syst. Evol. Microbiol.">
        <title>Complete genome sequence of Corynebacterium casei LMG S-19264T (=DSM 44701T), isolated from a smear-ripened cheese.</title>
        <authorList>
            <consortium name="US DOE Joint Genome Institute (JGI-PGF)"/>
            <person name="Walter F."/>
            <person name="Albersmeier A."/>
            <person name="Kalinowski J."/>
            <person name="Ruckert C."/>
        </authorList>
    </citation>
    <scope>NUCLEOTIDE SEQUENCE</scope>
    <source>
        <strain evidence="3">CGMCC 1.15085</strain>
    </source>
</reference>
<dbReference type="RefSeq" id="WP_188835968.1">
    <property type="nucleotide sequence ID" value="NZ_BMHI01000002.1"/>
</dbReference>
<dbReference type="Proteomes" id="UP000636793">
    <property type="component" value="Unassembled WGS sequence"/>
</dbReference>
<keyword evidence="4" id="KW-1185">Reference proteome</keyword>
<keyword evidence="2" id="KW-0472">Membrane</keyword>
<dbReference type="EMBL" id="BMHI01000002">
    <property type="protein sequence ID" value="GGB22709.1"/>
    <property type="molecule type" value="Genomic_DNA"/>
</dbReference>
<evidence type="ECO:0000256" key="1">
    <source>
        <dbReference type="SAM" id="MobiDB-lite"/>
    </source>
</evidence>
<feature type="transmembrane region" description="Helical" evidence="2">
    <location>
        <begin position="94"/>
        <end position="116"/>
    </location>
</feature>
<reference evidence="3" key="2">
    <citation type="submission" date="2020-09" db="EMBL/GenBank/DDBJ databases">
        <authorList>
            <person name="Sun Q."/>
            <person name="Zhou Y."/>
        </authorList>
    </citation>
    <scope>NUCLEOTIDE SEQUENCE</scope>
    <source>
        <strain evidence="3">CGMCC 1.15085</strain>
    </source>
</reference>
<name>A0A916T0B3_9MICO</name>
<dbReference type="AlphaFoldDB" id="A0A916T0B3"/>
<evidence type="ECO:0000313" key="4">
    <source>
        <dbReference type="Proteomes" id="UP000636793"/>
    </source>
</evidence>
<feature type="region of interest" description="Disordered" evidence="1">
    <location>
        <begin position="1"/>
        <end position="82"/>
    </location>
</feature>
<gene>
    <name evidence="3" type="ORF">GCM10011492_10640</name>
</gene>
<organism evidence="3 4">
    <name type="scientific">Flexivirga endophytica</name>
    <dbReference type="NCBI Taxonomy" id="1849103"/>
    <lineage>
        <taxon>Bacteria</taxon>
        <taxon>Bacillati</taxon>
        <taxon>Actinomycetota</taxon>
        <taxon>Actinomycetes</taxon>
        <taxon>Micrococcales</taxon>
        <taxon>Dermacoccaceae</taxon>
        <taxon>Flexivirga</taxon>
    </lineage>
</organism>
<protein>
    <submittedName>
        <fullName evidence="3">Uncharacterized protein</fullName>
    </submittedName>
</protein>
<evidence type="ECO:0000313" key="3">
    <source>
        <dbReference type="EMBL" id="GGB22709.1"/>
    </source>
</evidence>
<feature type="compositionally biased region" description="Basic and acidic residues" evidence="1">
    <location>
        <begin position="9"/>
        <end position="23"/>
    </location>
</feature>
<keyword evidence="2" id="KW-1133">Transmembrane helix</keyword>
<evidence type="ECO:0000256" key="2">
    <source>
        <dbReference type="SAM" id="Phobius"/>
    </source>
</evidence>
<accession>A0A916T0B3</accession>
<sequence length="257" mass="27058">MSHDQPGQDDPRGGRDEFDHFFSDRGNGSEATDPDQMAWADPAYTDSDRTQSTQHAPYVRPPQPQRDEYGPADHGGYYPPEAYYQEPQQRRGAMWAPVAVIVASLAIVVVVIALILNNSSGKMAQGAFTPTQTVTQTSTGQSPSKESSSQGPSSSSPSSSSKSSSSSSSSSPSYATALPGAAGACPGTDSYGTGPKTSCTFAGVVATLYNAKKNDAGQASFRAKSPATHDNYKVSCQAESYVTCTTETGAIIYILRK</sequence>
<proteinExistence type="predicted"/>
<keyword evidence="2" id="KW-0812">Transmembrane</keyword>
<feature type="region of interest" description="Disordered" evidence="1">
    <location>
        <begin position="131"/>
        <end position="173"/>
    </location>
</feature>